<keyword evidence="1" id="KW-0732">Signal</keyword>
<evidence type="ECO:0000259" key="2">
    <source>
        <dbReference type="PROSITE" id="PS50234"/>
    </source>
</evidence>
<evidence type="ECO:0000256" key="1">
    <source>
        <dbReference type="SAM" id="SignalP"/>
    </source>
</evidence>
<feature type="chain" id="PRO_5016144659" evidence="1">
    <location>
        <begin position="22"/>
        <end position="672"/>
    </location>
</feature>
<dbReference type="Gene3D" id="3.40.50.410">
    <property type="entry name" value="von Willebrand factor, type A domain"/>
    <property type="match status" value="1"/>
</dbReference>
<reference evidence="4" key="1">
    <citation type="submission" date="2018-05" db="EMBL/GenBank/DDBJ databases">
        <authorList>
            <person name="Li Y."/>
        </authorList>
    </citation>
    <scope>NUCLEOTIDE SEQUENCE [LARGE SCALE GENOMIC DNA]</scope>
    <source>
        <strain evidence="4">3d-2-2</strain>
    </source>
</reference>
<dbReference type="InterPro" id="IPR002035">
    <property type="entry name" value="VWF_A"/>
</dbReference>
<accession>A0A2V1JXV5</accession>
<dbReference type="EMBL" id="QETA01000008">
    <property type="protein sequence ID" value="PWF21239.1"/>
    <property type="molecule type" value="Genomic_DNA"/>
</dbReference>
<sequence length="672" mass="73586">MKSMRALLSLWLMLAAWACVAADSTAPLLQPGRQTLYQRVLAAQDCILHDTVGEAVAAVDPGSTRILPPLSRHYVYARQRAADGSDWLQVGPDAHGQRNGWIPAACAVEWNTQLTLALTSPARRDPLLFFEHREQLEDLLLKSDRGARLDTLQAQLQRTGQADGVLAREPSVAIDPQRRFYLLPVLSGEEIMTPDGQVVRLLEVASLNASRAVGPATGRSLAMTDATASAAGTLRTAVVFVIDTTISMRPYIDQTRDMIRQVYARMRAQGQTQDVRFGMVAYRSNVAAVPGLEYTSRIYVDPSQASDEATFMAQVADIRQATVSSSRFDEDAYAGVMQAIDGIDWSGFDARYIVLVTDAGALYAADALSSTGLDAAQVRQAAADAGIAIFALHLRTPAGRRNHARAEQQYRVLAQHAAADAPLYYPIDAGNVRTFGRRIGALTETLVERVGRRAGNDGQDVALAGIVRPDQKRADTDDADQQIRHDAAQVGHAMQLSWLGGRSAASVPTVLRGWISDHDLRRPDVPATEARVLLTKAQLSDLSDAVRQALEAVESGFGSEQDMFARLRSVAASMGTNPDEATRRDDLSGDVSPGMRVGEYLDSLPYRSAIMSLDEEAWRSWDRQTQAAFIDGLKARLRLYERYNEDVDRWISLAHDGDVRDDVYPVPLEMMP</sequence>
<dbReference type="InterPro" id="IPR036465">
    <property type="entry name" value="vWFA_dom_sf"/>
</dbReference>
<dbReference type="SUPFAM" id="SSF53300">
    <property type="entry name" value="vWA-like"/>
    <property type="match status" value="1"/>
</dbReference>
<organism evidence="3 4">
    <name type="scientific">Corticimicrobacter populi</name>
    <dbReference type="NCBI Taxonomy" id="2175229"/>
    <lineage>
        <taxon>Bacteria</taxon>
        <taxon>Pseudomonadati</taxon>
        <taxon>Pseudomonadota</taxon>
        <taxon>Betaproteobacteria</taxon>
        <taxon>Burkholderiales</taxon>
        <taxon>Alcaligenaceae</taxon>
        <taxon>Corticimicrobacter</taxon>
    </lineage>
</organism>
<comment type="caution">
    <text evidence="3">The sequence shown here is derived from an EMBL/GenBank/DDBJ whole genome shotgun (WGS) entry which is preliminary data.</text>
</comment>
<keyword evidence="3" id="KW-0723">Serine/threonine-protein kinase</keyword>
<keyword evidence="3" id="KW-0418">Kinase</keyword>
<gene>
    <name evidence="3" type="ORF">DD235_15610</name>
</gene>
<dbReference type="PROSITE" id="PS50234">
    <property type="entry name" value="VWFA"/>
    <property type="match status" value="1"/>
</dbReference>
<keyword evidence="4" id="KW-1185">Reference proteome</keyword>
<protein>
    <submittedName>
        <fullName evidence="3">Serine/threonine protein kinase</fullName>
    </submittedName>
</protein>
<evidence type="ECO:0000313" key="3">
    <source>
        <dbReference type="EMBL" id="PWF21239.1"/>
    </source>
</evidence>
<dbReference type="CDD" id="cd00198">
    <property type="entry name" value="vWFA"/>
    <property type="match status" value="1"/>
</dbReference>
<keyword evidence="3" id="KW-0808">Transferase</keyword>
<dbReference type="Pfam" id="PF00092">
    <property type="entry name" value="VWA"/>
    <property type="match status" value="1"/>
</dbReference>
<dbReference type="AlphaFoldDB" id="A0A2V1JXV5"/>
<name>A0A2V1JXV5_9BURK</name>
<feature type="domain" description="VWFA" evidence="2">
    <location>
        <begin position="237"/>
        <end position="450"/>
    </location>
</feature>
<dbReference type="GO" id="GO:0004674">
    <property type="term" value="F:protein serine/threonine kinase activity"/>
    <property type="evidence" value="ECO:0007669"/>
    <property type="project" value="UniProtKB-KW"/>
</dbReference>
<dbReference type="Proteomes" id="UP000245212">
    <property type="component" value="Unassembled WGS sequence"/>
</dbReference>
<proteinExistence type="predicted"/>
<evidence type="ECO:0000313" key="4">
    <source>
        <dbReference type="Proteomes" id="UP000245212"/>
    </source>
</evidence>
<feature type="signal peptide" evidence="1">
    <location>
        <begin position="1"/>
        <end position="21"/>
    </location>
</feature>